<dbReference type="PROSITE" id="PS00687">
    <property type="entry name" value="ALDEHYDE_DEHYDR_GLU"/>
    <property type="match status" value="1"/>
</dbReference>
<feature type="active site" evidence="4">
    <location>
        <position position="227"/>
    </location>
</feature>
<name>A0A9J7BQN1_9BACT</name>
<evidence type="ECO:0000259" key="6">
    <source>
        <dbReference type="Pfam" id="PF00171"/>
    </source>
</evidence>
<evidence type="ECO:0000256" key="1">
    <source>
        <dbReference type="ARBA" id="ARBA00009986"/>
    </source>
</evidence>
<comment type="similarity">
    <text evidence="1 5">Belongs to the aldehyde dehydrogenase family.</text>
</comment>
<dbReference type="InterPro" id="IPR047110">
    <property type="entry name" value="GABD/Sad-like"/>
</dbReference>
<dbReference type="CDD" id="cd07100">
    <property type="entry name" value="ALDH_SSADH1_GabD1"/>
    <property type="match status" value="1"/>
</dbReference>
<evidence type="ECO:0000313" key="8">
    <source>
        <dbReference type="Proteomes" id="UP001059380"/>
    </source>
</evidence>
<dbReference type="Proteomes" id="UP001059380">
    <property type="component" value="Chromosome"/>
</dbReference>
<sequence>MSYDSVNPYTGELLRSFPEHTDEQMEEALSRADACFRSFGAIADRTAVLRRAAGLLIERREELAALITLEMGKLLRDSRDEVNLSAAILNYFADNAALFLAPRALEQFTAGSAWVEFDPIGVLIGIEPWNYPYYQLVRFVGPNFAAGNTILMKHAPGVPQCALAFEKVMQDAGAPDGAYINLFLTNDQISKLIPDPRIQGVALTGSERAGESLASQTGRALKKSTMELGGNDPFIVLEDFDPKVAAQLAVRGRMTNTGQACCGSKRFIVVDQVADEFLAEVVRLMAEYKPGDPMDEATTMGPVSSKLALERLMAQLSVAIEHGARVVLGGDRPAGPGAFLMPTVLTDITPSNPVFHQEFFGPVAMFFRAKDEDDAIAIANDSPFGLGGAVCTSDPERAKRLARKLQSGMVFINFPALTLPELPFGGVKRSGYGRELSGFGIEEFLNKKMVCIPDIEKMEHVVA</sequence>
<gene>
    <name evidence="7" type="ORF">MOP44_04370</name>
</gene>
<evidence type="ECO:0000256" key="5">
    <source>
        <dbReference type="RuleBase" id="RU003345"/>
    </source>
</evidence>
<dbReference type="Pfam" id="PF00171">
    <property type="entry name" value="Aldedh"/>
    <property type="match status" value="1"/>
</dbReference>
<keyword evidence="2" id="KW-0521">NADP</keyword>
<dbReference type="AlphaFoldDB" id="A0A9J7BQN1"/>
<dbReference type="GO" id="GO:0004030">
    <property type="term" value="F:aldehyde dehydrogenase [NAD(P)+] activity"/>
    <property type="evidence" value="ECO:0007669"/>
    <property type="project" value="InterPro"/>
</dbReference>
<evidence type="ECO:0000256" key="2">
    <source>
        <dbReference type="ARBA" id="ARBA00022857"/>
    </source>
</evidence>
<feature type="domain" description="Aldehyde dehydrogenase" evidence="6">
    <location>
        <begin position="3"/>
        <end position="450"/>
    </location>
</feature>
<keyword evidence="8" id="KW-1185">Reference proteome</keyword>
<dbReference type="InterPro" id="IPR029510">
    <property type="entry name" value="Ald_DH_CS_GLU"/>
</dbReference>
<dbReference type="InterPro" id="IPR044148">
    <property type="entry name" value="ALDH_GabD1-like"/>
</dbReference>
<dbReference type="InterPro" id="IPR016162">
    <property type="entry name" value="Ald_DH_N"/>
</dbReference>
<dbReference type="RefSeq" id="WP_260794696.1">
    <property type="nucleotide sequence ID" value="NZ_CP093313.1"/>
</dbReference>
<dbReference type="GO" id="GO:0004777">
    <property type="term" value="F:succinate-semialdehyde dehydrogenase (NAD+) activity"/>
    <property type="evidence" value="ECO:0007669"/>
    <property type="project" value="TreeGrafter"/>
</dbReference>
<keyword evidence="3 5" id="KW-0560">Oxidoreductase</keyword>
<accession>A0A9J7BQN1</accession>
<dbReference type="FunFam" id="3.40.605.10:FF:000012">
    <property type="entry name" value="NAD-dependent succinate-semialdehyde dehydrogenase"/>
    <property type="match status" value="1"/>
</dbReference>
<dbReference type="EMBL" id="CP093313">
    <property type="protein sequence ID" value="UWZ85180.1"/>
    <property type="molecule type" value="Genomic_DNA"/>
</dbReference>
<dbReference type="PANTHER" id="PTHR43217:SF2">
    <property type="entry name" value="SUCCINATE-SEMIALDEHYDE DEHYDROGENASE [NADP(+)]"/>
    <property type="match status" value="1"/>
</dbReference>
<dbReference type="KEGG" id="orp:MOP44_04370"/>
<reference evidence="7" key="1">
    <citation type="submission" date="2021-04" db="EMBL/GenBank/DDBJ databases">
        <title>Phylogenetic analysis of Acidobacteriaceae.</title>
        <authorList>
            <person name="Qiu L."/>
            <person name="Zhang Q."/>
        </authorList>
    </citation>
    <scope>NUCLEOTIDE SEQUENCE</scope>
    <source>
        <strain evidence="7">DSM 25168</strain>
    </source>
</reference>
<dbReference type="InterPro" id="IPR016163">
    <property type="entry name" value="Ald_DH_C"/>
</dbReference>
<evidence type="ECO:0000256" key="3">
    <source>
        <dbReference type="ARBA" id="ARBA00023002"/>
    </source>
</evidence>
<proteinExistence type="inferred from homology"/>
<dbReference type="Gene3D" id="3.40.309.10">
    <property type="entry name" value="Aldehyde Dehydrogenase, Chain A, domain 2"/>
    <property type="match status" value="1"/>
</dbReference>
<dbReference type="Gene3D" id="3.40.605.10">
    <property type="entry name" value="Aldehyde Dehydrogenase, Chain A, domain 1"/>
    <property type="match status" value="1"/>
</dbReference>
<dbReference type="InterPro" id="IPR015590">
    <property type="entry name" value="Aldehyde_DH_dom"/>
</dbReference>
<evidence type="ECO:0000313" key="7">
    <source>
        <dbReference type="EMBL" id="UWZ85180.1"/>
    </source>
</evidence>
<dbReference type="SUPFAM" id="SSF53720">
    <property type="entry name" value="ALDH-like"/>
    <property type="match status" value="1"/>
</dbReference>
<evidence type="ECO:0000256" key="4">
    <source>
        <dbReference type="PROSITE-ProRule" id="PRU10007"/>
    </source>
</evidence>
<dbReference type="InterPro" id="IPR016161">
    <property type="entry name" value="Ald_DH/histidinol_DH"/>
</dbReference>
<protein>
    <submittedName>
        <fullName evidence="7">NAD-dependent succinate-semialdehyde dehydrogenase</fullName>
    </submittedName>
</protein>
<dbReference type="PANTHER" id="PTHR43217">
    <property type="entry name" value="SUCCINATE SEMIALDEHYDE DEHYDROGENASE [NAD(P)+] SAD"/>
    <property type="match status" value="1"/>
</dbReference>
<organism evidence="7 8">
    <name type="scientific">Occallatibacter riparius</name>
    <dbReference type="NCBI Taxonomy" id="1002689"/>
    <lineage>
        <taxon>Bacteria</taxon>
        <taxon>Pseudomonadati</taxon>
        <taxon>Acidobacteriota</taxon>
        <taxon>Terriglobia</taxon>
        <taxon>Terriglobales</taxon>
        <taxon>Acidobacteriaceae</taxon>
        <taxon>Occallatibacter</taxon>
    </lineage>
</organism>
<dbReference type="FunFam" id="3.40.309.10:FF:000009">
    <property type="entry name" value="Aldehyde dehydrogenase A"/>
    <property type="match status" value="1"/>
</dbReference>